<evidence type="ECO:0000313" key="7">
    <source>
        <dbReference type="EMBL" id="MCF4007325.1"/>
    </source>
</evidence>
<name>A0A9X1TYI4_9CORY</name>
<proteinExistence type="predicted"/>
<comment type="subcellular location">
    <subcellularLocation>
        <location evidence="1">Cell membrane</location>
        <topology evidence="1">Multi-pass membrane protein</topology>
    </subcellularLocation>
</comment>
<feature type="transmembrane region" description="Helical" evidence="6">
    <location>
        <begin position="313"/>
        <end position="335"/>
    </location>
</feature>
<dbReference type="InterPro" id="IPR022791">
    <property type="entry name" value="L-PG_synthase/AglD"/>
</dbReference>
<evidence type="ECO:0000256" key="5">
    <source>
        <dbReference type="ARBA" id="ARBA00023136"/>
    </source>
</evidence>
<dbReference type="PANTHER" id="PTHR39087">
    <property type="entry name" value="UPF0104 MEMBRANE PROTEIN MJ1595"/>
    <property type="match status" value="1"/>
</dbReference>
<keyword evidence="3 6" id="KW-0812">Transmembrane</keyword>
<dbReference type="Proteomes" id="UP001139336">
    <property type="component" value="Unassembled WGS sequence"/>
</dbReference>
<dbReference type="Pfam" id="PF03706">
    <property type="entry name" value="LPG_synthase_TM"/>
    <property type="match status" value="1"/>
</dbReference>
<evidence type="ECO:0000256" key="4">
    <source>
        <dbReference type="ARBA" id="ARBA00022989"/>
    </source>
</evidence>
<dbReference type="AlphaFoldDB" id="A0A9X1TYI4"/>
<sequence>MRGSKRTLIMWGVSLFAVVCIVVAFREQLGFIEEGLDVASRADTGKSLVVVLLLVFALLSMGEVMYLLLESGAPRMRRRDTAMLTFAANSWSTTLPGGPAFSAIFTFQVQRSWGASVVLVSWFIVLSGVLSTMWLAVLGLVGVLLLGAHLSLLSLIGTIVIMVGVATIVYWVSRNPETVTRCAVWVVRQINRLSHGPRDRWVPAVRRQFLQLRSVVLSPGRFAIAAMWSLANWVFDILGLWAAVWAITGSLPWLEREPNSTTIVGVVLAFVTAKIAGSAQVTPGGIGPVEAAMVGTLVATGMTASAATASVIIYRLVSLILITAIGWVIYLASFVPRGLTPATSRSAASDKLDS</sequence>
<keyword evidence="5 6" id="KW-0472">Membrane</keyword>
<dbReference type="PANTHER" id="PTHR39087:SF2">
    <property type="entry name" value="UPF0104 MEMBRANE PROTEIN MJ1595"/>
    <property type="match status" value="1"/>
</dbReference>
<reference evidence="7" key="1">
    <citation type="submission" date="2022-01" db="EMBL/GenBank/DDBJ databases">
        <title>Corynebacterium sp. nov isolated from isolated from the feces of the greater white-fronted geese (Anser albifrons) at Poyang Lake, PR China.</title>
        <authorList>
            <person name="Liu Q."/>
        </authorList>
    </citation>
    <scope>NUCLEOTIDE SEQUENCE</scope>
    <source>
        <strain evidence="7">JCM 32435</strain>
    </source>
</reference>
<feature type="transmembrane region" description="Helical" evidence="6">
    <location>
        <begin position="222"/>
        <end position="247"/>
    </location>
</feature>
<keyword evidence="2" id="KW-1003">Cell membrane</keyword>
<evidence type="ECO:0000256" key="2">
    <source>
        <dbReference type="ARBA" id="ARBA00022475"/>
    </source>
</evidence>
<gene>
    <name evidence="7" type="ORF">L1O03_09090</name>
</gene>
<feature type="transmembrane region" description="Helical" evidence="6">
    <location>
        <begin position="117"/>
        <end position="146"/>
    </location>
</feature>
<accession>A0A9X1TYI4</accession>
<dbReference type="RefSeq" id="WP_236119463.1">
    <property type="nucleotide sequence ID" value="NZ_JAKGSI010000004.1"/>
</dbReference>
<evidence type="ECO:0000313" key="8">
    <source>
        <dbReference type="Proteomes" id="UP001139336"/>
    </source>
</evidence>
<feature type="transmembrane region" description="Helical" evidence="6">
    <location>
        <begin position="152"/>
        <end position="172"/>
    </location>
</feature>
<dbReference type="EMBL" id="JAKGSI010000004">
    <property type="protein sequence ID" value="MCF4007325.1"/>
    <property type="molecule type" value="Genomic_DNA"/>
</dbReference>
<dbReference type="GO" id="GO:0005886">
    <property type="term" value="C:plasma membrane"/>
    <property type="evidence" value="ECO:0007669"/>
    <property type="project" value="UniProtKB-SubCell"/>
</dbReference>
<comment type="caution">
    <text evidence="7">The sequence shown here is derived from an EMBL/GenBank/DDBJ whole genome shotgun (WGS) entry which is preliminary data.</text>
</comment>
<protein>
    <submittedName>
        <fullName evidence="7">YbhN family protein</fullName>
    </submittedName>
</protein>
<feature type="transmembrane region" description="Helical" evidence="6">
    <location>
        <begin position="48"/>
        <end position="69"/>
    </location>
</feature>
<keyword evidence="4 6" id="KW-1133">Transmembrane helix</keyword>
<organism evidence="7 8">
    <name type="scientific">Corynebacterium uropygiale</name>
    <dbReference type="NCBI Taxonomy" id="1775911"/>
    <lineage>
        <taxon>Bacteria</taxon>
        <taxon>Bacillati</taxon>
        <taxon>Actinomycetota</taxon>
        <taxon>Actinomycetes</taxon>
        <taxon>Mycobacteriales</taxon>
        <taxon>Corynebacteriaceae</taxon>
        <taxon>Corynebacterium</taxon>
    </lineage>
</organism>
<evidence type="ECO:0000256" key="6">
    <source>
        <dbReference type="SAM" id="Phobius"/>
    </source>
</evidence>
<evidence type="ECO:0000256" key="1">
    <source>
        <dbReference type="ARBA" id="ARBA00004651"/>
    </source>
</evidence>
<evidence type="ECO:0000256" key="3">
    <source>
        <dbReference type="ARBA" id="ARBA00022692"/>
    </source>
</evidence>
<keyword evidence="8" id="KW-1185">Reference proteome</keyword>
<feature type="transmembrane region" description="Helical" evidence="6">
    <location>
        <begin position="289"/>
        <end position="307"/>
    </location>
</feature>